<feature type="compositionally biased region" description="Pro residues" evidence="18">
    <location>
        <begin position="993"/>
        <end position="1006"/>
    </location>
</feature>
<evidence type="ECO:0000256" key="16">
    <source>
        <dbReference type="ARBA" id="ARBA00077861"/>
    </source>
</evidence>
<evidence type="ECO:0000256" key="17">
    <source>
        <dbReference type="ARBA" id="ARBA00079100"/>
    </source>
</evidence>
<keyword evidence="7" id="KW-0007">Acetylation</keyword>
<keyword evidence="4" id="KW-0678">Repressor</keyword>
<dbReference type="Gene3D" id="1.10.10.60">
    <property type="entry name" value="Homeodomain-like"/>
    <property type="match status" value="1"/>
</dbReference>
<evidence type="ECO:0000259" key="20">
    <source>
        <dbReference type="PROSITE" id="PS51293"/>
    </source>
</evidence>
<dbReference type="GO" id="GO:0000785">
    <property type="term" value="C:chromatin"/>
    <property type="evidence" value="ECO:0007669"/>
    <property type="project" value="TreeGrafter"/>
</dbReference>
<evidence type="ECO:0000313" key="22">
    <source>
        <dbReference type="Proteomes" id="UP000694856"/>
    </source>
</evidence>
<dbReference type="SUPFAM" id="SSF46689">
    <property type="entry name" value="Homeodomain-like"/>
    <property type="match status" value="2"/>
</dbReference>
<feature type="compositionally biased region" description="Low complexity" evidence="18">
    <location>
        <begin position="493"/>
        <end position="503"/>
    </location>
</feature>
<evidence type="ECO:0000313" key="25">
    <source>
        <dbReference type="RefSeq" id="XP_032327149.1"/>
    </source>
</evidence>
<dbReference type="RefSeq" id="XP_032327149.1">
    <property type="nucleotide sequence ID" value="XM_032471258.1"/>
</dbReference>
<keyword evidence="22" id="KW-1185">Reference proteome</keyword>
<feature type="compositionally biased region" description="Polar residues" evidence="18">
    <location>
        <begin position="1008"/>
        <end position="1022"/>
    </location>
</feature>
<feature type="compositionally biased region" description="Polar residues" evidence="18">
    <location>
        <begin position="1199"/>
        <end position="1211"/>
    </location>
</feature>
<dbReference type="GeneID" id="102512370"/>
<evidence type="ECO:0000256" key="11">
    <source>
        <dbReference type="ARBA" id="ARBA00023163"/>
    </source>
</evidence>
<dbReference type="GO" id="GO:0003677">
    <property type="term" value="F:DNA binding"/>
    <property type="evidence" value="ECO:0007669"/>
    <property type="project" value="UniProtKB-KW"/>
</dbReference>
<dbReference type="SMART" id="SM00717">
    <property type="entry name" value="SANT"/>
    <property type="match status" value="2"/>
</dbReference>
<dbReference type="Gene3D" id="1.20.58.1880">
    <property type="match status" value="1"/>
</dbReference>
<feature type="compositionally biased region" description="Polar residues" evidence="18">
    <location>
        <begin position="585"/>
        <end position="601"/>
    </location>
</feature>
<feature type="compositionally biased region" description="Gly residues" evidence="18">
    <location>
        <begin position="1846"/>
        <end position="1857"/>
    </location>
</feature>
<dbReference type="RefSeq" id="XP_032327150.1">
    <property type="nucleotide sequence ID" value="XM_032471259.1"/>
</dbReference>
<evidence type="ECO:0000256" key="8">
    <source>
        <dbReference type="ARBA" id="ARBA00023015"/>
    </source>
</evidence>
<dbReference type="InterPro" id="IPR017930">
    <property type="entry name" value="Myb_dom"/>
</dbReference>
<dbReference type="InterPro" id="IPR001005">
    <property type="entry name" value="SANT/Myb"/>
</dbReference>
<dbReference type="PROSITE" id="PS51293">
    <property type="entry name" value="SANT"/>
    <property type="match status" value="2"/>
</dbReference>
<feature type="domain" description="SANT" evidence="20">
    <location>
        <begin position="598"/>
        <end position="649"/>
    </location>
</feature>
<dbReference type="PROSITE" id="PS51294">
    <property type="entry name" value="HTH_MYB"/>
    <property type="match status" value="1"/>
</dbReference>
<dbReference type="FunFam" id="1.20.58.1880:FF:000002">
    <property type="entry name" value="nuclear receptor corepressor 2 isoform X1"/>
    <property type="match status" value="1"/>
</dbReference>
<feature type="region of interest" description="Disordered" evidence="18">
    <location>
        <begin position="1175"/>
        <end position="1238"/>
    </location>
</feature>
<proteinExistence type="inferred from homology"/>
<name>A0A8B8SBG2_CAMFR</name>
<evidence type="ECO:0000259" key="21">
    <source>
        <dbReference type="PROSITE" id="PS51294"/>
    </source>
</evidence>
<evidence type="ECO:0000256" key="12">
    <source>
        <dbReference type="ARBA" id="ARBA00023242"/>
    </source>
</evidence>
<feature type="compositionally biased region" description="Polar residues" evidence="18">
    <location>
        <begin position="728"/>
        <end position="741"/>
    </location>
</feature>
<comment type="subcellular location">
    <subcellularLocation>
        <location evidence="1">Nucleus</location>
    </subcellularLocation>
</comment>
<feature type="region of interest" description="Disordered" evidence="18">
    <location>
        <begin position="1295"/>
        <end position="1318"/>
    </location>
</feature>
<keyword evidence="12" id="KW-0539">Nucleus</keyword>
<feature type="compositionally biased region" description="Basic and acidic residues" evidence="18">
    <location>
        <begin position="859"/>
        <end position="877"/>
    </location>
</feature>
<keyword evidence="6" id="KW-0677">Repeat</keyword>
<comment type="function">
    <text evidence="13">Transcriptional corepressor that mediates the transcriptional repression activity of some nuclear receptors by promoting chromatin condensation, thus preventing access of the basal transcription. Acts by recruiting chromatin modifiers, such as histone deacetylases HDAC1, HDAC2 and HDAC3. Required to activate the histone deacetylase activity of HDAC3. Involved in the regulation BCL6-dependent of the germinal center (GC) reactions, mainly through the control of the GC B-cells proliferation and survival. Recruited by ZBTB7A to the androgen response elements/ARE on target genes, negatively regulates androgen receptor signaling and androgen-induced cell proliferation.</text>
</comment>
<dbReference type="GO" id="GO:0016604">
    <property type="term" value="C:nuclear body"/>
    <property type="evidence" value="ECO:0007669"/>
    <property type="project" value="UniProtKB-ARBA"/>
</dbReference>
<dbReference type="InterPro" id="IPR051571">
    <property type="entry name" value="N-CoR_corepressor"/>
</dbReference>
<keyword evidence="23 24" id="KW-0675">Receptor</keyword>
<evidence type="ECO:0000256" key="10">
    <source>
        <dbReference type="ARBA" id="ARBA00023125"/>
    </source>
</evidence>
<feature type="compositionally biased region" description="Basic and acidic residues" evidence="18">
    <location>
        <begin position="203"/>
        <end position="212"/>
    </location>
</feature>
<dbReference type="RefSeq" id="XP_032327147.1">
    <property type="nucleotide sequence ID" value="XM_032471256.1"/>
</dbReference>
<feature type="compositionally biased region" description="Low complexity" evidence="18">
    <location>
        <begin position="939"/>
        <end position="951"/>
    </location>
</feature>
<feature type="region of interest" description="Disordered" evidence="18">
    <location>
        <begin position="2136"/>
        <end position="2202"/>
    </location>
</feature>
<feature type="compositionally biased region" description="Basic and acidic residues" evidence="18">
    <location>
        <begin position="982"/>
        <end position="992"/>
    </location>
</feature>
<dbReference type="GO" id="GO:0003714">
    <property type="term" value="F:transcription corepressor activity"/>
    <property type="evidence" value="ECO:0007669"/>
    <property type="project" value="TreeGrafter"/>
</dbReference>
<dbReference type="PANTHER" id="PTHR13992:SF21">
    <property type="entry name" value="NUCLEAR RECEPTOR COREPRESSOR 2"/>
    <property type="match status" value="1"/>
</dbReference>
<feature type="compositionally biased region" description="Low complexity" evidence="18">
    <location>
        <begin position="1783"/>
        <end position="1796"/>
    </location>
</feature>
<feature type="domain" description="Myb-like" evidence="19">
    <location>
        <begin position="601"/>
        <end position="645"/>
    </location>
</feature>
<dbReference type="Proteomes" id="UP000694856">
    <property type="component" value="Chromosome 32"/>
</dbReference>
<dbReference type="RefSeq" id="XP_032327148.1">
    <property type="nucleotide sequence ID" value="XM_032471257.1"/>
</dbReference>
<keyword evidence="11" id="KW-0804">Transcription</keyword>
<feature type="region of interest" description="Disordered" evidence="18">
    <location>
        <begin position="2077"/>
        <end position="2121"/>
    </location>
</feature>
<feature type="domain" description="SANT" evidence="20">
    <location>
        <begin position="427"/>
        <end position="478"/>
    </location>
</feature>
<feature type="region of interest" description="Disordered" evidence="18">
    <location>
        <begin position="1"/>
        <end position="25"/>
    </location>
</feature>
<keyword evidence="5" id="KW-0597">Phosphoprotein</keyword>
<evidence type="ECO:0000256" key="6">
    <source>
        <dbReference type="ARBA" id="ARBA00022737"/>
    </source>
</evidence>
<feature type="region of interest" description="Disordered" evidence="18">
    <location>
        <begin position="1454"/>
        <end position="1486"/>
    </location>
</feature>
<feature type="compositionally biased region" description="Low complexity" evidence="18">
    <location>
        <begin position="2100"/>
        <end position="2114"/>
    </location>
</feature>
<dbReference type="InterPro" id="IPR017884">
    <property type="entry name" value="SANT_dom"/>
</dbReference>
<evidence type="ECO:0000256" key="9">
    <source>
        <dbReference type="ARBA" id="ARBA00023054"/>
    </source>
</evidence>
<gene>
    <name evidence="23 24 25 26" type="primary">NCOR2</name>
</gene>
<accession>A0A8B8SBG2</accession>
<feature type="region of interest" description="Disordered" evidence="18">
    <location>
        <begin position="190"/>
        <end position="220"/>
    </location>
</feature>
<dbReference type="CDD" id="cd00167">
    <property type="entry name" value="SANT"/>
    <property type="match status" value="1"/>
</dbReference>
<feature type="compositionally biased region" description="Pro residues" evidence="18">
    <location>
        <begin position="755"/>
        <end position="810"/>
    </location>
</feature>
<keyword evidence="9" id="KW-0175">Coiled coil</keyword>
<evidence type="ECO:0000313" key="23">
    <source>
        <dbReference type="RefSeq" id="XP_032327147.1"/>
    </source>
</evidence>
<dbReference type="FunFam" id="1.20.5.430:FF:000001">
    <property type="entry name" value="Nuclear receptor corepressor 2 isoform 1"/>
    <property type="match status" value="1"/>
</dbReference>
<organism evidence="22 26">
    <name type="scientific">Camelus ferus</name>
    <name type="common">Wild bactrian camel</name>
    <name type="synonym">Camelus bactrianus ferus</name>
    <dbReference type="NCBI Taxonomy" id="419612"/>
    <lineage>
        <taxon>Eukaryota</taxon>
        <taxon>Metazoa</taxon>
        <taxon>Chordata</taxon>
        <taxon>Craniata</taxon>
        <taxon>Vertebrata</taxon>
        <taxon>Euteleostomi</taxon>
        <taxon>Mammalia</taxon>
        <taxon>Eutheria</taxon>
        <taxon>Laurasiatheria</taxon>
        <taxon>Artiodactyla</taxon>
        <taxon>Tylopoda</taxon>
        <taxon>Camelidae</taxon>
        <taxon>Camelus</taxon>
    </lineage>
</organism>
<evidence type="ECO:0000256" key="18">
    <source>
        <dbReference type="SAM" id="MobiDB-lite"/>
    </source>
</evidence>
<dbReference type="Pfam" id="PF15784">
    <property type="entry name" value="GPS2_interact"/>
    <property type="match status" value="1"/>
</dbReference>
<feature type="compositionally biased region" description="Basic and acidic residues" evidence="18">
    <location>
        <begin position="1954"/>
        <end position="1968"/>
    </location>
</feature>
<dbReference type="InterPro" id="IPR031557">
    <property type="entry name" value="N-CoR_GPS2_interact"/>
</dbReference>
<evidence type="ECO:0000313" key="26">
    <source>
        <dbReference type="RefSeq" id="XP_032327150.1"/>
    </source>
</evidence>
<evidence type="ECO:0000256" key="5">
    <source>
        <dbReference type="ARBA" id="ARBA00022553"/>
    </source>
</evidence>
<feature type="compositionally biased region" description="Basic and acidic residues" evidence="18">
    <location>
        <begin position="504"/>
        <end position="540"/>
    </location>
</feature>
<evidence type="ECO:0000259" key="19">
    <source>
        <dbReference type="PROSITE" id="PS50090"/>
    </source>
</evidence>
<dbReference type="PROSITE" id="PS50090">
    <property type="entry name" value="MYB_LIKE"/>
    <property type="match status" value="1"/>
</dbReference>
<dbReference type="GO" id="GO:0000122">
    <property type="term" value="P:negative regulation of transcription by RNA polymerase II"/>
    <property type="evidence" value="ECO:0007669"/>
    <property type="project" value="TreeGrafter"/>
</dbReference>
<feature type="region of interest" description="Disordered" evidence="18">
    <location>
        <begin position="1781"/>
        <end position="1879"/>
    </location>
</feature>
<dbReference type="Pfam" id="PF00249">
    <property type="entry name" value="Myb_DNA-binding"/>
    <property type="match status" value="2"/>
</dbReference>
<feature type="compositionally biased region" description="Basic and acidic residues" evidence="18">
    <location>
        <begin position="1808"/>
        <end position="1823"/>
    </location>
</feature>
<feature type="region of interest" description="Disordered" evidence="18">
    <location>
        <begin position="655"/>
        <end position="1035"/>
    </location>
</feature>
<feature type="region of interest" description="Disordered" evidence="18">
    <location>
        <begin position="120"/>
        <end position="166"/>
    </location>
</feature>
<dbReference type="CTD" id="9612"/>
<dbReference type="PANTHER" id="PTHR13992">
    <property type="entry name" value="NUCLEAR RECEPTOR CO-REPRESSOR RELATED NCOR"/>
    <property type="match status" value="1"/>
</dbReference>
<feature type="region of interest" description="Disordered" evidence="18">
    <location>
        <begin position="1953"/>
        <end position="2044"/>
    </location>
</feature>
<dbReference type="InterPro" id="IPR009057">
    <property type="entry name" value="Homeodomain-like_sf"/>
</dbReference>
<evidence type="ECO:0000256" key="3">
    <source>
        <dbReference type="ARBA" id="ARBA00022481"/>
    </source>
</evidence>
<keyword evidence="8" id="KW-0805">Transcription regulation</keyword>
<feature type="compositionally biased region" description="Low complexity" evidence="18">
    <location>
        <begin position="2559"/>
        <end position="2569"/>
    </location>
</feature>
<feature type="region of interest" description="Disordered" evidence="18">
    <location>
        <begin position="2463"/>
        <end position="2537"/>
    </location>
</feature>
<evidence type="ECO:0000256" key="2">
    <source>
        <dbReference type="ARBA" id="ARBA00010097"/>
    </source>
</evidence>
<comment type="similarity">
    <text evidence="2">Belongs to the N-CoR nuclear receptor corepressors family.</text>
</comment>
<dbReference type="Gene3D" id="1.20.5.430">
    <property type="match status" value="1"/>
</dbReference>
<dbReference type="KEGG" id="cfr:102512370"/>
<feature type="region of interest" description="Disordered" evidence="18">
    <location>
        <begin position="1521"/>
        <end position="1624"/>
    </location>
</feature>
<evidence type="ECO:0000256" key="7">
    <source>
        <dbReference type="ARBA" id="ARBA00022990"/>
    </source>
</evidence>
<evidence type="ECO:0000313" key="24">
    <source>
        <dbReference type="RefSeq" id="XP_032327148.1"/>
    </source>
</evidence>
<feature type="compositionally biased region" description="Low complexity" evidence="18">
    <location>
        <begin position="2184"/>
        <end position="2195"/>
    </location>
</feature>
<keyword evidence="10" id="KW-0238">DNA-binding</keyword>
<reference evidence="23 24" key="1">
    <citation type="submission" date="2025-04" db="UniProtKB">
        <authorList>
            <consortium name="RefSeq"/>
        </authorList>
    </citation>
    <scope>IDENTIFICATION</scope>
    <source>
        <tissue evidence="23 24">Ear skin</tissue>
    </source>
</reference>
<protein>
    <recommendedName>
        <fullName evidence="14">Nuclear receptor corepressor 2</fullName>
    </recommendedName>
    <alternativeName>
        <fullName evidence="16">Silencing mediator of retinoic acid and thyroid hormone receptor</fullName>
    </alternativeName>
    <alternativeName>
        <fullName evidence="17">T3 receptor-associating factor</fullName>
    </alternativeName>
    <alternativeName>
        <fullName evidence="15">Thyroid-, retinoic-acid-receptor-associated corepressor</fullName>
    </alternativeName>
</protein>
<evidence type="ECO:0000256" key="1">
    <source>
        <dbReference type="ARBA" id="ARBA00004123"/>
    </source>
</evidence>
<evidence type="ECO:0000256" key="4">
    <source>
        <dbReference type="ARBA" id="ARBA00022491"/>
    </source>
</evidence>
<feature type="region of interest" description="Disordered" evidence="18">
    <location>
        <begin position="487"/>
        <end position="610"/>
    </location>
</feature>
<feature type="region of interest" description="Disordered" evidence="18">
    <location>
        <begin position="2252"/>
        <end position="2347"/>
    </location>
</feature>
<keyword evidence="3" id="KW-0488">Methylation</keyword>
<feature type="compositionally biased region" description="Basic and acidic residues" evidence="18">
    <location>
        <begin position="78"/>
        <end position="88"/>
    </location>
</feature>
<sequence length="2591" mass="281007">MSGSTQPVAQTWRAAEPRYPPHSIPYPVQIARPHTDVGLLEYQHHPRDYTSHLSPGSIIQPQRRRPSLLSEFQPGNERSQELHLRPEPHSYLPELGKSEMEFLESKRPRLELLPDPLLRPSPLLAAGQPGGSEDLSKDRSLTGKLEPVSPPSPPHADPELELVPPRLSKEELIQNMDRVDREITMVEQQISKLKKKQQQLEEEAAKPPEPEKPVSPPPIESKHRSLVQIIYDENRKKAEAAHRILEGLGPQVELPLYNQPSDTRQYHENIKINQAMRKKLILYFKRRNHARKQWEQKFCQRYDQLMEAWEKKVERIENNPRRRAKESKVREYYEKQFPEIRKQRELQERMQSRVGQRGSGLSMSAARSEHEVSEIIDGLSEQENLEKQMRQLAVIPPMLYDADQQRIKFINMNGLMDDPMKVYKDRQVMNMWSEQEKETFREKFMQHPKNFGLIASFLERKTVAECVLYYYLTKKNENYKSLVRRSYRRRGKSQQQQQQMPRSTQEEKEEKEKEKEVEKEEEKPDVENDKEELIKEKTDDTSGEDNDEKEAVASKGRKTANSQGRRKGRITRSMANEANCEEAVTPQQSAELASMEMNESSRWTEEEMETAKKGLLEHGRNWSAIARMVGSKTVSQCKNFYFNYKKRQNLDEILQQHKLKMEKERNARRKKKKAPAAASEEAAFPPVVEDEEMEASGVSGNEEEMAEEAEALHASGNEVPRGECSGPATVNNSSDTESIPSPRTEAAKDTGQNGPKPPPNPGAGGPPPEPPSPPPEEAPAPTEPAPAPEAAGPPTPPAAPASPAAPPPVVPKEEKEEEPAAPSAEEGEEQKPPAAQELSAEVGAGKTEEPGEAPPGEPVKSECKEEAAEEGPDRVKGAAEAGTEAAPEGALKAEKKEGSGPGGKGAAAKGPGAPQDSDSSATCSADEVDEPEGGDKNRLLSPRPSLLTPTSDARTNASPQKPLDLKQLKQRAAAIPPIQVTKVHEPPREDTAPPKPAPPAPPPPQHLQPESSTSQQPTNSPRGKSRSPVPPAEKEAEKPVFFPAFAAEGQKLPTDPSCWTSGLPFPVPPREVIKASPHAPDPLAFSYTPPGHPLPLGLHDSARPVLPRPPTISNPPPLISSAKHPSVLERQMGAISQGMSVQLHVPYSEHAKAPVGPITMGLPLTMDPKKLAPFSGVKQEQLSPRGQAGPPESLGVPTAQETSVLRGTSLGSVPGGSITKGIPSTRVPSESPITYRGSITHGTPADVLYKGTITRIIGEDSPSRLDRSREDGLPKGHVIYEGKKGHVLSYEGGMSVSQCSKEDGRSSSGPPHEAAAPKRTYDMMEGRVSRAISSASIEGLMGRAIPPERHSPHHLKEQHHIRGSITQGIPRSYVEAQEDYQRREAKLLKREGTPPPPPPPPRDLAEAYKARPLEALGPLKLKPAHEGLVATVKEAGRSIHEIPREELRRTPELPLAPRPLKEGSITQGTPLKYDTGSSSAGSKKHDVRSIIGSPGRTFPPVHPLDVMADTRALERACYEESLKGRPGAVSSSGGSITRGAPVIVPELGKPRQSPLTYEDHAAPFAGHLPRGSPVTTREPTPRLQEGSLSSSKTSQDRKLTSTPREIAKSPHSAVPEHHPHPISPYEHLLRGVSGVDLYRSHIPLAFDPTSIPRGIPLDAAAAYYLPRHLAPSPTYPHLYPPYLVRGYPDTAALENRQTIINDYITSQQMHHNAAAAAAQRADALRGLSPRESALALSYAAGPRGIIDLSQVPHLPVLVPPTPGTPATAMDRLAYLPTAPQHFSSRLSSSPLSPGGPTHLTKPTATSSSERERERDREREREKSILTSTTTVEHAPIWRPGTEQSSGSGGGGGGGGGSSSRPASHSHSHQHSPISPRTQDAIQQRPSVLHNTGMKGIITSVEPSTPTVLRWARSTSTSSPVRPAATFPPTTHCPLGGTLDGVYPTLMEPVLLPKEASRVARPERPRVDTGHTFLAKPPARTGLEPASSPSKGSEPRPLALPGSSHTAIARAPAKSLAPHHASPDQPAPPASAADLHREKTQSKPFSIQELELRSLGKTTLTAATFIDAIIMRQIAHDKGPREGGSLANDSPRDGYHGGSYSPDGVEPVSPVSSPSLTHDKGLPKHLEELDKSHLEGDLRHKQPGGVLPCAPTHHSPMKQGQLSPHGTGPGKLGGEAAHLPHLRPLPESQPSSSPLLQTTPGVKGHQRVVTLAQHISEVITQDYTRHHPQQLSAPLPAPLYSFPGASCPVLDLRRPPSDLYLPPPDHGAPARGSPHSEGGKRSPEPSKTSALGSGEDGIEPVSPPEGMAEPGHPRSAMYPLLYRDGEQAEPSRMGSKSPGNTSQPPAFFSKLTESNSAMVKSKKQEINKKLNTHNRNEPEYNIGQPGTEIFNMPAITGAGLMTCRSQAVQEHASTNMGLEAIIRKALMGKYDQWEEHPLSANAFNPLNASASLPAAMPITAADGRSEHALTSPGGGGKAKVSGRPSSRKAKSPAPGLASGDRPPSVSSVHSEGDCNRRTPLTNRVWEDRPSSAGSTPFPYNPLIMRLQAGVMASPPPPGLPAGSGPLAGPHHAWDEEPKPLLCSQYETLSDSE</sequence>
<feature type="region of interest" description="Disordered" evidence="18">
    <location>
        <begin position="73"/>
        <end position="92"/>
    </location>
</feature>
<evidence type="ECO:0000256" key="15">
    <source>
        <dbReference type="ARBA" id="ARBA00075960"/>
    </source>
</evidence>
<feature type="compositionally biased region" description="Low complexity" evidence="18">
    <location>
        <begin position="878"/>
        <end position="890"/>
    </location>
</feature>
<feature type="region of interest" description="Disordered" evidence="18">
    <location>
        <begin position="2549"/>
        <end position="2577"/>
    </location>
</feature>
<evidence type="ECO:0000256" key="13">
    <source>
        <dbReference type="ARBA" id="ARBA00059816"/>
    </source>
</evidence>
<feature type="domain" description="HTH myb-type" evidence="21">
    <location>
        <begin position="602"/>
        <end position="649"/>
    </location>
</feature>
<evidence type="ECO:0000256" key="14">
    <source>
        <dbReference type="ARBA" id="ARBA00070044"/>
    </source>
</evidence>
<dbReference type="FunFam" id="1.10.10.60:FF:000026">
    <property type="entry name" value="Nuclear receptor corepressor 2 isoform 1"/>
    <property type="match status" value="1"/>
</dbReference>
<feature type="compositionally biased region" description="Polar residues" evidence="18">
    <location>
        <begin position="1464"/>
        <end position="1481"/>
    </location>
</feature>
<dbReference type="GO" id="GO:0032991">
    <property type="term" value="C:protein-containing complex"/>
    <property type="evidence" value="ECO:0007669"/>
    <property type="project" value="UniProtKB-ARBA"/>
</dbReference>